<keyword evidence="4" id="KW-1185">Reference proteome</keyword>
<feature type="domain" description="Amidohydrolase-related" evidence="2">
    <location>
        <begin position="1174"/>
        <end position="1268"/>
    </location>
</feature>
<dbReference type="PANTHER" id="PTHR43135">
    <property type="entry name" value="ALPHA-D-RIBOSE 1-METHYLPHOSPHONATE 5-TRIPHOSPHATE DIPHOSPHATASE"/>
    <property type="match status" value="1"/>
</dbReference>
<dbReference type="Pfam" id="PF01979">
    <property type="entry name" value="Amidohydro_1"/>
    <property type="match status" value="1"/>
</dbReference>
<dbReference type="Gene3D" id="3.40.50.10910">
    <property type="entry name" value="Amidohydrolase"/>
    <property type="match status" value="1"/>
</dbReference>
<keyword evidence="1" id="KW-1133">Transmembrane helix</keyword>
<dbReference type="InterPro" id="IPR032466">
    <property type="entry name" value="Metal_Hydrolase"/>
</dbReference>
<dbReference type="Gene3D" id="2.120.10.30">
    <property type="entry name" value="TolB, C-terminal domain"/>
    <property type="match status" value="1"/>
</dbReference>
<accession>A0ABR1J789</accession>
<dbReference type="InterPro" id="IPR006680">
    <property type="entry name" value="Amidohydro-rel"/>
</dbReference>
<dbReference type="PANTHER" id="PTHR43135:SF3">
    <property type="entry name" value="ALPHA-D-RIBOSE 1-METHYLPHOSPHONATE 5-TRIPHOSPHATE DIPHOSPHATASE"/>
    <property type="match status" value="1"/>
</dbReference>
<dbReference type="Gene3D" id="3.30.110.90">
    <property type="entry name" value="Amidohydrolase"/>
    <property type="match status" value="1"/>
</dbReference>
<sequence length="1294" mass="142502">MTSKDKSGAEQATRTHFILHRNDSRRRGFRVLSSLVLLGAAATLSTFLPAPWKFIRDAIFSGHSQAAVSDDGITWQDDTWPIRQQTPWDISTDFPHPRVLEYDVTEGTWLRLDVHPKTGDIIFDMVGDLYCIPGDATLQDEVVQAHTVTLGVPHDSDAHFAPNGDMIVFKSDAGLGVDNIWVMEWTGCLDMDVRRDELKDAWSSASEDHELLSQGIPETFEKKHKRLLREGRAGARMVTNETYRYVSDARFHPSGDKVIATKWYTSSRSLGAGEGWEYTIPFVGTASITAGSGSRLVGRTLPPGWTMENYEDQQIGPEQLIWLGNDTLIYSKNVKRESTGSFEYSEDVHQGIYAIFSYNITTGNTETLVDSSPGGASRPELSRDGRTLAFVRRVRDHEVLILKDLETGTIHHVWDGLTYDLTPISAPMGTYPSFAFTPDDSAVIIWAAGKIHRVPLATNPRGEKISGGTPRAVEFRAHIVKNLANTLSIPNAVDLVDLETRPTQRVYAFRDLKADETGKKVVFRAGNVPVVQVVGENSPTKVPVLHDDGGLTPYYSQSFVPGTNGNLIIHSRWSDTSFTTLEVADLTTGEAYEVDGLPLGRYLSPILCACRGSKRTIAFVKTGGDYLSGDIVATAHTGLYVGDIDLEPSSAKKLKVSNLRLVPTEINTFDSIDLSFIETNRKILVQQSSRAFIIDLQGKPVDLTGKPPHFNLASGKMSAELAVSTRASNCFDRWLAKMTGKEDSGFSAENVAFVDFFHVYIAPGSSLKDGEEVWSRPGNATKGLVRVSLDGGHDITWSGDGKKLFWFLGPYLHSLEVSKLTDCRSQIEHDATKFGISCVKNLLEYQEIVVEHSTDIERMKKSTDSGSLSNADVVVIHNATVLTMETGNLQVDLLQGGMLVIRGGVIEEVYSVLDAPALTSYAGSTVINAQEGLVIPSFIDSHAHWNGFSNPHPAKSWELQTFLAYGITTLHNPSSDTVDGYVERSRLESGQFVGPRIFHTGTVVYGASEPQYHQLAEDLDEAYSTLIRIKAEGGPFSTSYKNYNQPVRASRQRLLTAARNLSMLCVPEGGMNYDWDLTYIIDGMTTVEHSIPVPVLYDDVRQLFIHSGTANTPTHLVNYGGAFGEQIVWATQDVPNDPKLLRFTRHDILEGVTESTARPKESFQLFNTSASIGKMVEHGFKALIGAHGEPPLGVNYHAEMAFANIAMTNYQTLQAATSWAAQVFGMFDSIGSLSAGKLADLLIYPPGVDLLDGPITETTKLQYVMRGGRLWDADTMDEIWPVRSKAQEMPPLNP</sequence>
<proteinExistence type="predicted"/>
<dbReference type="SUPFAM" id="SSF51338">
    <property type="entry name" value="Composite domain of metallo-dependent hydrolases"/>
    <property type="match status" value="1"/>
</dbReference>
<name>A0ABR1J789_9AGAR</name>
<dbReference type="SUPFAM" id="SSF82171">
    <property type="entry name" value="DPP6 N-terminal domain-like"/>
    <property type="match status" value="1"/>
</dbReference>
<evidence type="ECO:0000256" key="1">
    <source>
        <dbReference type="SAM" id="Phobius"/>
    </source>
</evidence>
<reference evidence="3 4" key="1">
    <citation type="submission" date="2024-01" db="EMBL/GenBank/DDBJ databases">
        <title>A draft genome for the cacao thread blight pathogen Marasmiellus scandens.</title>
        <authorList>
            <person name="Baruah I.K."/>
            <person name="Leung J."/>
            <person name="Bukari Y."/>
            <person name="Amoako-Attah I."/>
            <person name="Meinhardt L.W."/>
            <person name="Bailey B.A."/>
            <person name="Cohen S.P."/>
        </authorList>
    </citation>
    <scope>NUCLEOTIDE SEQUENCE [LARGE SCALE GENOMIC DNA]</scope>
    <source>
        <strain evidence="3 4">GH-19</strain>
    </source>
</reference>
<evidence type="ECO:0000259" key="2">
    <source>
        <dbReference type="Pfam" id="PF01979"/>
    </source>
</evidence>
<organism evidence="3 4">
    <name type="scientific">Marasmiellus scandens</name>
    <dbReference type="NCBI Taxonomy" id="2682957"/>
    <lineage>
        <taxon>Eukaryota</taxon>
        <taxon>Fungi</taxon>
        <taxon>Dikarya</taxon>
        <taxon>Basidiomycota</taxon>
        <taxon>Agaricomycotina</taxon>
        <taxon>Agaricomycetes</taxon>
        <taxon>Agaricomycetidae</taxon>
        <taxon>Agaricales</taxon>
        <taxon>Marasmiineae</taxon>
        <taxon>Omphalotaceae</taxon>
        <taxon>Marasmiellus</taxon>
    </lineage>
</organism>
<evidence type="ECO:0000313" key="4">
    <source>
        <dbReference type="Proteomes" id="UP001498398"/>
    </source>
</evidence>
<comment type="caution">
    <text evidence="3">The sequence shown here is derived from an EMBL/GenBank/DDBJ whole genome shotgun (WGS) entry which is preliminary data.</text>
</comment>
<dbReference type="Gene3D" id="2.30.40.10">
    <property type="entry name" value="Urease, subunit C, domain 1"/>
    <property type="match status" value="1"/>
</dbReference>
<dbReference type="Proteomes" id="UP001498398">
    <property type="component" value="Unassembled WGS sequence"/>
</dbReference>
<dbReference type="InterPro" id="IPR011059">
    <property type="entry name" value="Metal-dep_hydrolase_composite"/>
</dbReference>
<protein>
    <recommendedName>
        <fullName evidence="2">Amidohydrolase-related domain-containing protein</fullName>
    </recommendedName>
</protein>
<feature type="transmembrane region" description="Helical" evidence="1">
    <location>
        <begin position="31"/>
        <end position="52"/>
    </location>
</feature>
<gene>
    <name evidence="3" type="ORF">VKT23_013219</name>
</gene>
<dbReference type="Gene3D" id="1.20.58.520">
    <property type="entry name" value="Amidohydrolase"/>
    <property type="match status" value="1"/>
</dbReference>
<dbReference type="SUPFAM" id="SSF51556">
    <property type="entry name" value="Metallo-dependent hydrolases"/>
    <property type="match status" value="1"/>
</dbReference>
<keyword evidence="1" id="KW-0812">Transmembrane</keyword>
<evidence type="ECO:0000313" key="3">
    <source>
        <dbReference type="EMBL" id="KAK7449744.1"/>
    </source>
</evidence>
<dbReference type="InterPro" id="IPR051781">
    <property type="entry name" value="Metallo-dep_Hydrolase"/>
</dbReference>
<dbReference type="EMBL" id="JBANRG010000035">
    <property type="protein sequence ID" value="KAK7449744.1"/>
    <property type="molecule type" value="Genomic_DNA"/>
</dbReference>
<dbReference type="InterPro" id="IPR011042">
    <property type="entry name" value="6-blade_b-propeller_TolB-like"/>
</dbReference>
<keyword evidence="1" id="KW-0472">Membrane</keyword>